<evidence type="ECO:0000256" key="1">
    <source>
        <dbReference type="SAM" id="Phobius"/>
    </source>
</evidence>
<feature type="transmembrane region" description="Helical" evidence="1">
    <location>
        <begin position="331"/>
        <end position="352"/>
    </location>
</feature>
<dbReference type="Proteomes" id="UP000291124">
    <property type="component" value="Chromosome"/>
</dbReference>
<feature type="transmembrane region" description="Helical" evidence="1">
    <location>
        <begin position="359"/>
        <end position="378"/>
    </location>
</feature>
<feature type="transmembrane region" description="Helical" evidence="1">
    <location>
        <begin position="100"/>
        <end position="118"/>
    </location>
</feature>
<organism evidence="2 3">
    <name type="scientific">Flavobacterium nackdongense</name>
    <dbReference type="NCBI Taxonomy" id="2547394"/>
    <lineage>
        <taxon>Bacteria</taxon>
        <taxon>Pseudomonadati</taxon>
        <taxon>Bacteroidota</taxon>
        <taxon>Flavobacteriia</taxon>
        <taxon>Flavobacteriales</taxon>
        <taxon>Flavobacteriaceae</taxon>
        <taxon>Flavobacterium</taxon>
    </lineage>
</organism>
<gene>
    <name evidence="2" type="ORF">E1750_13755</name>
</gene>
<feature type="transmembrane region" description="Helical" evidence="1">
    <location>
        <begin position="180"/>
        <end position="213"/>
    </location>
</feature>
<evidence type="ECO:0000313" key="2">
    <source>
        <dbReference type="EMBL" id="QBN19820.1"/>
    </source>
</evidence>
<dbReference type="OrthoDB" id="1490430at2"/>
<name>A0A4P6YGW6_9FLAO</name>
<reference evidence="3" key="1">
    <citation type="submission" date="2019-03" db="EMBL/GenBank/DDBJ databases">
        <title>Flavobacterium sp.</title>
        <authorList>
            <person name="Kim H."/>
        </authorList>
    </citation>
    <scope>NUCLEOTIDE SEQUENCE [LARGE SCALE GENOMIC DNA]</scope>
    <source>
        <strain evidence="3">GS13</strain>
    </source>
</reference>
<dbReference type="EMBL" id="CP037933">
    <property type="protein sequence ID" value="QBN19820.1"/>
    <property type="molecule type" value="Genomic_DNA"/>
</dbReference>
<keyword evidence="1" id="KW-1133">Transmembrane helix</keyword>
<feature type="transmembrane region" description="Helical" evidence="1">
    <location>
        <begin position="219"/>
        <end position="239"/>
    </location>
</feature>
<evidence type="ECO:0000313" key="3">
    <source>
        <dbReference type="Proteomes" id="UP000291124"/>
    </source>
</evidence>
<sequence length="406" mass="47730">MWYIVFLFIIGLNVLFNYSINKTIGYPPFLFSLVWFIVIFFHFLCHTFDLVTIFELSFKALAIYTLGVVLFTLGGLAIKLKCKFEYVDSTESEIFLVRKNIDVVLILISLIFLPFFIMSSYRLAIEYMIYDSLFAGLRNSSVQEQDVGFSKYGINFSYVSFFLQSYRYVRNRENKFKVFLSAFILLIYCILSTGRTFFILYICLFFGVLIVFNKLKRKYLIYGILSIIILFATIGILLNKGGSTENSLIENISGVLESFMVYFIGSLSAFDSFLNSNYTYTYGQNSFRFIYSMLYKIGVVEQKPIDLVDQYASIPFDTNVYTIYKIYFQDFGLLFMMIVIFSMALLHTFFYLKAINDRKFINTFLYSIMLYPLFMSFFQEQYLSLLPTWIYLISIVMVFKNFLTIR</sequence>
<dbReference type="KEGG" id="fnk:E1750_13755"/>
<dbReference type="NCBIfam" id="TIGR04370">
    <property type="entry name" value="glyco_rpt_poly"/>
    <property type="match status" value="1"/>
</dbReference>
<feature type="transmembrane region" description="Helical" evidence="1">
    <location>
        <begin position="384"/>
        <end position="403"/>
    </location>
</feature>
<dbReference type="AlphaFoldDB" id="A0A4P6YGW6"/>
<protein>
    <submittedName>
        <fullName evidence="2">Oligosaccharide repeat unit polymerase</fullName>
    </submittedName>
</protein>
<keyword evidence="1" id="KW-0812">Transmembrane</keyword>
<dbReference type="RefSeq" id="WP_133277336.1">
    <property type="nucleotide sequence ID" value="NZ_CP037933.1"/>
</dbReference>
<accession>A0A4P6YGW6</accession>
<keyword evidence="1" id="KW-0472">Membrane</keyword>
<keyword evidence="3" id="KW-1185">Reference proteome</keyword>
<proteinExistence type="predicted"/>
<feature type="transmembrane region" description="Helical" evidence="1">
    <location>
        <begin position="61"/>
        <end position="80"/>
    </location>
</feature>
<feature type="transmembrane region" description="Helical" evidence="1">
    <location>
        <begin position="33"/>
        <end position="54"/>
    </location>
</feature>